<protein>
    <submittedName>
        <fullName evidence="1">Uncharacterized protein DUF2851</fullName>
    </submittedName>
</protein>
<dbReference type="RefSeq" id="WP_120199318.1">
    <property type="nucleotide sequence ID" value="NZ_RAQJ01000001.1"/>
</dbReference>
<dbReference type="EMBL" id="RAQJ01000001">
    <property type="protein sequence ID" value="RKE98089.1"/>
    <property type="molecule type" value="Genomic_DNA"/>
</dbReference>
<evidence type="ECO:0000313" key="1">
    <source>
        <dbReference type="EMBL" id="RKE98089.1"/>
    </source>
</evidence>
<dbReference type="Proteomes" id="UP000284892">
    <property type="component" value="Unassembled WGS sequence"/>
</dbReference>
<gene>
    <name evidence="1" type="ORF">BXY80_0160</name>
</gene>
<dbReference type="InterPro" id="IPR021272">
    <property type="entry name" value="DUF2851"/>
</dbReference>
<evidence type="ECO:0000313" key="2">
    <source>
        <dbReference type="Proteomes" id="UP000284892"/>
    </source>
</evidence>
<comment type="caution">
    <text evidence="1">The sequence shown here is derived from an EMBL/GenBank/DDBJ whole genome shotgun (WGS) entry which is preliminary data.</text>
</comment>
<organism evidence="1 2">
    <name type="scientific">Ichthyenterobacterium magnum</name>
    <dbReference type="NCBI Taxonomy" id="1230530"/>
    <lineage>
        <taxon>Bacteria</taxon>
        <taxon>Pseudomonadati</taxon>
        <taxon>Bacteroidota</taxon>
        <taxon>Flavobacteriia</taxon>
        <taxon>Flavobacteriales</taxon>
        <taxon>Flavobacteriaceae</taxon>
        <taxon>Ichthyenterobacterium</taxon>
    </lineage>
</organism>
<reference evidence="1 2" key="1">
    <citation type="submission" date="2018-09" db="EMBL/GenBank/DDBJ databases">
        <title>Genomic Encyclopedia of Archaeal and Bacterial Type Strains, Phase II (KMG-II): from individual species to whole genera.</title>
        <authorList>
            <person name="Goeker M."/>
        </authorList>
    </citation>
    <scope>NUCLEOTIDE SEQUENCE [LARGE SCALE GENOMIC DNA]</scope>
    <source>
        <strain evidence="1 2">DSM 26283</strain>
    </source>
</reference>
<dbReference type="OrthoDB" id="1005072at2"/>
<accession>A0A420DV80</accession>
<dbReference type="Pfam" id="PF11013">
    <property type="entry name" value="DUF2851"/>
    <property type="match status" value="1"/>
</dbReference>
<name>A0A420DV80_9FLAO</name>
<dbReference type="AlphaFoldDB" id="A0A420DV80"/>
<keyword evidence="2" id="KW-1185">Reference proteome</keyword>
<proteinExistence type="predicted"/>
<sequence length="423" mass="49588">MRENFLHYIWKFKKFDILHLKTTQLEPIHLVSVGRHNHDSGPDFFNAQLKINNQLWAGNVEIHIKSSDWFVHNHEQDKAYDNVILHVVYEHDTEIFRKDNSQIPTLELKEYIDKELLINYNKLFSNKNKWINCEQDFAQVDSFVLNNWLERLYFERLERKSKNIEDLLKASKNNWEAVLFNLLAKNFGLKVNGDSFLSLAESIPFSVVRKVQSKQEQLEALFFGQAGLLADDVQNTYYKTLCIDYEFLKQKFQLSNKQVVPLQFFRLRPSNFPTIRLSQLASLYYEHQNLFSKIISITSKQDFYEVFNIVTSSFWETHYTFLKESKHTKKQLTKAFIDLLLINTIIPVKFSYAKQSGKDIQDEILELAKTIKSEKNAIIDAFNNLKPTSNSALDSQALLQLKTEYCNKNKCLQCAVGNALIIK</sequence>